<dbReference type="STRING" id="1314782.A0A165NQ62"/>
<dbReference type="OrthoDB" id="2631350at2759"/>
<evidence type="ECO:0000313" key="2">
    <source>
        <dbReference type="Proteomes" id="UP000076761"/>
    </source>
</evidence>
<keyword evidence="2" id="KW-1185">Reference proteome</keyword>
<dbReference type="InParanoid" id="A0A165NQ62"/>
<dbReference type="AlphaFoldDB" id="A0A165NQ62"/>
<dbReference type="SUPFAM" id="SSF52047">
    <property type="entry name" value="RNI-like"/>
    <property type="match status" value="1"/>
</dbReference>
<proteinExistence type="predicted"/>
<name>A0A165NQ62_9AGAM</name>
<sequence>MHPLIYQDDVLRQVFGQLADELDEEIVKPRIAGLRGTMRNAALTCHSFHEPALDALWRTLDSLYPLFNLIPSLRTVKGRLIIDRTLADNDLQRYRLHSCRVRKLRYESSWRNPNRILPISYTRLFRSLGAPLVPSLQVLDWKAHDFGLQLPTLITPTLVDVDIGLQEPGPWDNDDSEDEHLSFENSMARTEALETFLYNLVCAVPNLQSLALRDSMLIGASLESVYGFMHLKSLTIYCYESSDSPPLTTICYQDLVMFSKMTDLTYLDINVSSIDVPEGTDNLTFPSLRDLKLLAPPSKAACLLTLLHSSPLRTISVGLIPGDETDHYQSLFHGLAIPDLVELSLDIQFEPDDIETDIVLEAHSLLPPLLQCRKLQKVNIVLVEDEMPPIRIDDDDLLLMAQAWPCLTDLCLLYNIDSSKMPTIRGLGVFATHCPHLLALDIKVDPNIPFPDPDELPISEHTLQNLDLDGPKPKDLVEVAQWIYTLFPSLESGPSASKTWSEVTSIVEAFHAMELVYERRSAWQTSGS</sequence>
<evidence type="ECO:0000313" key="1">
    <source>
        <dbReference type="EMBL" id="KZT19949.1"/>
    </source>
</evidence>
<dbReference type="InterPro" id="IPR032675">
    <property type="entry name" value="LRR_dom_sf"/>
</dbReference>
<protein>
    <recommendedName>
        <fullName evidence="3">F-box domain-containing protein</fullName>
    </recommendedName>
</protein>
<gene>
    <name evidence="1" type="ORF">NEOLEDRAFT_1151672</name>
</gene>
<dbReference type="Proteomes" id="UP000076761">
    <property type="component" value="Unassembled WGS sequence"/>
</dbReference>
<evidence type="ECO:0008006" key="3">
    <source>
        <dbReference type="Google" id="ProtNLM"/>
    </source>
</evidence>
<dbReference type="Gene3D" id="3.80.10.10">
    <property type="entry name" value="Ribonuclease Inhibitor"/>
    <property type="match status" value="1"/>
</dbReference>
<reference evidence="1 2" key="1">
    <citation type="journal article" date="2016" name="Mol. Biol. Evol.">
        <title>Comparative Genomics of Early-Diverging Mushroom-Forming Fungi Provides Insights into the Origins of Lignocellulose Decay Capabilities.</title>
        <authorList>
            <person name="Nagy L.G."/>
            <person name="Riley R."/>
            <person name="Tritt A."/>
            <person name="Adam C."/>
            <person name="Daum C."/>
            <person name="Floudas D."/>
            <person name="Sun H."/>
            <person name="Yadav J.S."/>
            <person name="Pangilinan J."/>
            <person name="Larsson K.H."/>
            <person name="Matsuura K."/>
            <person name="Barry K."/>
            <person name="Labutti K."/>
            <person name="Kuo R."/>
            <person name="Ohm R.A."/>
            <person name="Bhattacharya S.S."/>
            <person name="Shirouzu T."/>
            <person name="Yoshinaga Y."/>
            <person name="Martin F.M."/>
            <person name="Grigoriev I.V."/>
            <person name="Hibbett D.S."/>
        </authorList>
    </citation>
    <scope>NUCLEOTIDE SEQUENCE [LARGE SCALE GENOMIC DNA]</scope>
    <source>
        <strain evidence="1 2">HHB14362 ss-1</strain>
    </source>
</reference>
<accession>A0A165NQ62</accession>
<dbReference type="EMBL" id="KV425629">
    <property type="protein sequence ID" value="KZT19949.1"/>
    <property type="molecule type" value="Genomic_DNA"/>
</dbReference>
<organism evidence="1 2">
    <name type="scientific">Neolentinus lepideus HHB14362 ss-1</name>
    <dbReference type="NCBI Taxonomy" id="1314782"/>
    <lineage>
        <taxon>Eukaryota</taxon>
        <taxon>Fungi</taxon>
        <taxon>Dikarya</taxon>
        <taxon>Basidiomycota</taxon>
        <taxon>Agaricomycotina</taxon>
        <taxon>Agaricomycetes</taxon>
        <taxon>Gloeophyllales</taxon>
        <taxon>Gloeophyllaceae</taxon>
        <taxon>Neolentinus</taxon>
    </lineage>
</organism>